<gene>
    <name evidence="2" type="ORF">SAMEA2259716_01879</name>
</gene>
<feature type="compositionally biased region" description="Gly residues" evidence="1">
    <location>
        <begin position="277"/>
        <end position="293"/>
    </location>
</feature>
<evidence type="ECO:0000256" key="1">
    <source>
        <dbReference type="SAM" id="MobiDB-lite"/>
    </source>
</evidence>
<evidence type="ECO:0008006" key="4">
    <source>
        <dbReference type="Google" id="ProtNLM"/>
    </source>
</evidence>
<name>A0A1T8KTM7_9MYCO</name>
<reference evidence="2 3" key="1">
    <citation type="submission" date="2016-11" db="EMBL/GenBank/DDBJ databases">
        <authorList>
            <consortium name="Pathogen Informatics"/>
        </authorList>
    </citation>
    <scope>NUCLEOTIDE SEQUENCE [LARGE SCALE GENOMIC DNA]</scope>
    <source>
        <strain evidence="2 3">911</strain>
    </source>
</reference>
<evidence type="ECO:0000313" key="3">
    <source>
        <dbReference type="Proteomes" id="UP000190074"/>
    </source>
</evidence>
<sequence length="416" mass="40744">MADDGWPSRNFDEIVQKLNGVQAAVAHDLSSRYKSMGAEVSQACSAIQEARNRLNDDRFWSGEGPSAAHSTVDSFYKTVADPDSGLPALADKISQTLDQDGDVLTQAHNVPQSHSRPNSKATLEEWNKATEELRADAQRLYTSPLDVRRPKVSDVGKTTSPGSLPVDPGAGGGGGSSGGAGGGGGSGSPQSPSGTDGLASKDTKPQLAGGDGQQGGAGQGQGGGQGAGSGGGAAGGGQGSGSSGLGSGLGSGGKDSATGLPIGSTTAAGYSPSATGTGPGGGPGAGVASGGLSGLRGGGLPGGAAAGGSPGGVNPAGVGAAGVRGIGGPMGMMGSAGAHGKGGKSEHDDEHATPELLKNLDNSEEWLGERRTFIPGGVLGDFKAAEDADKQALEAEKRRFKSIGWNVKFSDEDDNT</sequence>
<evidence type="ECO:0000313" key="2">
    <source>
        <dbReference type="EMBL" id="SKL85810.1"/>
    </source>
</evidence>
<dbReference type="EMBL" id="FVGW01000002">
    <property type="protein sequence ID" value="SKL85810.1"/>
    <property type="molecule type" value="Genomic_DNA"/>
</dbReference>
<accession>A0A1T8KTM7</accession>
<feature type="compositionally biased region" description="Gly residues" evidence="1">
    <location>
        <begin position="209"/>
        <end position="253"/>
    </location>
</feature>
<dbReference type="Proteomes" id="UP000190074">
    <property type="component" value="Unassembled WGS sequence"/>
</dbReference>
<organism evidence="2 3">
    <name type="scientific">Mycobacteroides abscessus subsp. massiliense</name>
    <dbReference type="NCBI Taxonomy" id="1962118"/>
    <lineage>
        <taxon>Bacteria</taxon>
        <taxon>Bacillati</taxon>
        <taxon>Actinomycetota</taxon>
        <taxon>Actinomycetes</taxon>
        <taxon>Mycobacteriales</taxon>
        <taxon>Mycobacteriaceae</taxon>
        <taxon>Mycobacteroides</taxon>
        <taxon>Mycobacteroides abscessus</taxon>
    </lineage>
</organism>
<protein>
    <recommendedName>
        <fullName evidence="4">WXG100 family type VII secretion target</fullName>
    </recommendedName>
</protein>
<dbReference type="AlphaFoldDB" id="A0A1T8KTM7"/>
<feature type="compositionally biased region" description="Basic and acidic residues" evidence="1">
    <location>
        <begin position="343"/>
        <end position="353"/>
    </location>
</feature>
<feature type="region of interest" description="Disordered" evidence="1">
    <location>
        <begin position="331"/>
        <end position="356"/>
    </location>
</feature>
<dbReference type="RefSeq" id="WP_005065269.1">
    <property type="nucleotide sequence ID" value="NZ_FVGW01000002.1"/>
</dbReference>
<feature type="compositionally biased region" description="Gly residues" evidence="1">
    <location>
        <begin position="169"/>
        <end position="187"/>
    </location>
</feature>
<proteinExistence type="predicted"/>
<feature type="region of interest" description="Disordered" evidence="1">
    <location>
        <begin position="141"/>
        <end position="293"/>
    </location>
</feature>